<evidence type="ECO:0000256" key="1">
    <source>
        <dbReference type="SAM" id="MobiDB-lite"/>
    </source>
</evidence>
<gene>
    <name evidence="3" type="ORF">K491DRAFT_132004</name>
</gene>
<evidence type="ECO:0000313" key="3">
    <source>
        <dbReference type="EMBL" id="KAF2650401.1"/>
    </source>
</evidence>
<evidence type="ECO:0000256" key="2">
    <source>
        <dbReference type="SAM" id="Phobius"/>
    </source>
</evidence>
<dbReference type="AlphaFoldDB" id="A0A6A6STV4"/>
<evidence type="ECO:0000313" key="4">
    <source>
        <dbReference type="Proteomes" id="UP000799324"/>
    </source>
</evidence>
<organism evidence="3 4">
    <name type="scientific">Lophiostoma macrostomum CBS 122681</name>
    <dbReference type="NCBI Taxonomy" id="1314788"/>
    <lineage>
        <taxon>Eukaryota</taxon>
        <taxon>Fungi</taxon>
        <taxon>Dikarya</taxon>
        <taxon>Ascomycota</taxon>
        <taxon>Pezizomycotina</taxon>
        <taxon>Dothideomycetes</taxon>
        <taxon>Pleosporomycetidae</taxon>
        <taxon>Pleosporales</taxon>
        <taxon>Lophiostomataceae</taxon>
        <taxon>Lophiostoma</taxon>
    </lineage>
</organism>
<keyword evidence="2" id="KW-0472">Membrane</keyword>
<feature type="transmembrane region" description="Helical" evidence="2">
    <location>
        <begin position="71"/>
        <end position="93"/>
    </location>
</feature>
<proteinExistence type="predicted"/>
<keyword evidence="2" id="KW-1133">Transmembrane helix</keyword>
<keyword evidence="4" id="KW-1185">Reference proteome</keyword>
<accession>A0A6A6STV4</accession>
<sequence>MSVSEYSLKEPLSAHTSNKNDPGWDIPDATRASQPSRFRLGGSATGWALSDRIDRLLPAHKRYLGRSRRTFLIGVAVIIIILVGLIIGLSVGLTQKKCFLSASLTLANR</sequence>
<feature type="region of interest" description="Disordered" evidence="1">
    <location>
        <begin position="1"/>
        <end position="37"/>
    </location>
</feature>
<keyword evidence="2" id="KW-0812">Transmembrane</keyword>
<dbReference type="Proteomes" id="UP000799324">
    <property type="component" value="Unassembled WGS sequence"/>
</dbReference>
<protein>
    <submittedName>
        <fullName evidence="3">Uncharacterized protein</fullName>
    </submittedName>
</protein>
<name>A0A6A6STV4_9PLEO</name>
<dbReference type="EMBL" id="MU004456">
    <property type="protein sequence ID" value="KAF2650401.1"/>
    <property type="molecule type" value="Genomic_DNA"/>
</dbReference>
<reference evidence="3" key="1">
    <citation type="journal article" date="2020" name="Stud. Mycol.">
        <title>101 Dothideomycetes genomes: a test case for predicting lifestyles and emergence of pathogens.</title>
        <authorList>
            <person name="Haridas S."/>
            <person name="Albert R."/>
            <person name="Binder M."/>
            <person name="Bloem J."/>
            <person name="Labutti K."/>
            <person name="Salamov A."/>
            <person name="Andreopoulos B."/>
            <person name="Baker S."/>
            <person name="Barry K."/>
            <person name="Bills G."/>
            <person name="Bluhm B."/>
            <person name="Cannon C."/>
            <person name="Castanera R."/>
            <person name="Culley D."/>
            <person name="Daum C."/>
            <person name="Ezra D."/>
            <person name="Gonzalez J."/>
            <person name="Henrissat B."/>
            <person name="Kuo A."/>
            <person name="Liang C."/>
            <person name="Lipzen A."/>
            <person name="Lutzoni F."/>
            <person name="Magnuson J."/>
            <person name="Mondo S."/>
            <person name="Nolan M."/>
            <person name="Ohm R."/>
            <person name="Pangilinan J."/>
            <person name="Park H.-J."/>
            <person name="Ramirez L."/>
            <person name="Alfaro M."/>
            <person name="Sun H."/>
            <person name="Tritt A."/>
            <person name="Yoshinaga Y."/>
            <person name="Zwiers L.-H."/>
            <person name="Turgeon B."/>
            <person name="Goodwin S."/>
            <person name="Spatafora J."/>
            <person name="Crous P."/>
            <person name="Grigoriev I."/>
        </authorList>
    </citation>
    <scope>NUCLEOTIDE SEQUENCE</scope>
    <source>
        <strain evidence="3">CBS 122681</strain>
    </source>
</reference>